<dbReference type="InterPro" id="IPR036390">
    <property type="entry name" value="WH_DNA-bd_sf"/>
</dbReference>
<evidence type="ECO:0000259" key="4">
    <source>
        <dbReference type="PROSITE" id="PS50956"/>
    </source>
</evidence>
<evidence type="ECO:0000256" key="3">
    <source>
        <dbReference type="ARBA" id="ARBA00023163"/>
    </source>
</evidence>
<evidence type="ECO:0000313" key="6">
    <source>
        <dbReference type="Proteomes" id="UP000535491"/>
    </source>
</evidence>
<evidence type="ECO:0000256" key="2">
    <source>
        <dbReference type="ARBA" id="ARBA00023125"/>
    </source>
</evidence>
<dbReference type="InterPro" id="IPR019887">
    <property type="entry name" value="Tscrpt_reg_AsnC/Lrp_C"/>
</dbReference>
<evidence type="ECO:0000313" key="5">
    <source>
        <dbReference type="EMBL" id="MBA4494670.1"/>
    </source>
</evidence>
<comment type="caution">
    <text evidence="5">The sequence shown here is derived from an EMBL/GenBank/DDBJ whole genome shotgun (WGS) entry which is preliminary data.</text>
</comment>
<dbReference type="PANTHER" id="PTHR30154">
    <property type="entry name" value="LEUCINE-RESPONSIVE REGULATORY PROTEIN"/>
    <property type="match status" value="1"/>
</dbReference>
<dbReference type="SUPFAM" id="SSF46785">
    <property type="entry name" value="Winged helix' DNA-binding domain"/>
    <property type="match status" value="1"/>
</dbReference>
<dbReference type="InterPro" id="IPR019888">
    <property type="entry name" value="Tscrpt_reg_AsnC-like"/>
</dbReference>
<dbReference type="PROSITE" id="PS50956">
    <property type="entry name" value="HTH_ASNC_2"/>
    <property type="match status" value="1"/>
</dbReference>
<feature type="domain" description="HTH asnC-type" evidence="4">
    <location>
        <begin position="13"/>
        <end position="73"/>
    </location>
</feature>
<protein>
    <submittedName>
        <fullName evidence="5">Lrp/AsnC family transcriptional regulator</fullName>
    </submittedName>
</protein>
<proteinExistence type="predicted"/>
<dbReference type="InterPro" id="IPR036388">
    <property type="entry name" value="WH-like_DNA-bd_sf"/>
</dbReference>
<dbReference type="InterPro" id="IPR011008">
    <property type="entry name" value="Dimeric_a/b-barrel"/>
</dbReference>
<dbReference type="SUPFAM" id="SSF54909">
    <property type="entry name" value="Dimeric alpha+beta barrel"/>
    <property type="match status" value="1"/>
</dbReference>
<keyword evidence="1" id="KW-0805">Transcription regulation</keyword>
<dbReference type="RefSeq" id="WP_181751912.1">
    <property type="nucleotide sequence ID" value="NZ_JACEIQ010000009.1"/>
</dbReference>
<evidence type="ECO:0000256" key="1">
    <source>
        <dbReference type="ARBA" id="ARBA00023015"/>
    </source>
</evidence>
<dbReference type="PRINTS" id="PR00033">
    <property type="entry name" value="HTHASNC"/>
</dbReference>
<dbReference type="InterPro" id="IPR000485">
    <property type="entry name" value="AsnC-type_HTH_dom"/>
</dbReference>
<dbReference type="Gene3D" id="1.10.10.10">
    <property type="entry name" value="Winged helix-like DNA-binding domain superfamily/Winged helix DNA-binding domain"/>
    <property type="match status" value="1"/>
</dbReference>
<dbReference type="Pfam" id="PF13404">
    <property type="entry name" value="HTH_AsnC-type"/>
    <property type="match status" value="1"/>
</dbReference>
<name>A0A7W1WRF0_9BACL</name>
<dbReference type="Pfam" id="PF01037">
    <property type="entry name" value="AsnC_trans_reg"/>
    <property type="match status" value="1"/>
</dbReference>
<dbReference type="EMBL" id="JACEIQ010000009">
    <property type="protein sequence ID" value="MBA4494670.1"/>
    <property type="molecule type" value="Genomic_DNA"/>
</dbReference>
<dbReference type="SMART" id="SM00344">
    <property type="entry name" value="HTH_ASNC"/>
    <property type="match status" value="1"/>
</dbReference>
<gene>
    <name evidence="5" type="ORF">H1191_10165</name>
</gene>
<keyword evidence="3" id="KW-0804">Transcription</keyword>
<dbReference type="GO" id="GO:0043565">
    <property type="term" value="F:sequence-specific DNA binding"/>
    <property type="evidence" value="ECO:0007669"/>
    <property type="project" value="InterPro"/>
</dbReference>
<sequence length="158" mass="18092">MKLEKNCIDSQELSGMDREIALMLQKNARMPFTRIAEILGVSERTIRMRVAQMQESGILSLVGVINPIKVGLNVQTFVLLAAEQHSLEEVVAQLKEMDEVRFVVLITGEYQIFAEVMTRSYEDLSQWIIQKLNKIEGIQKTNVMPVLKKMKSSYNFVK</sequence>
<keyword evidence="2" id="KW-0238">DNA-binding</keyword>
<reference evidence="5 6" key="1">
    <citation type="submission" date="2020-07" db="EMBL/GenBank/DDBJ databases">
        <authorList>
            <person name="Feng H."/>
        </authorList>
    </citation>
    <scope>NUCLEOTIDE SEQUENCE [LARGE SCALE GENOMIC DNA]</scope>
    <source>
        <strain evidence="6">s-10</strain>
    </source>
</reference>
<keyword evidence="6" id="KW-1185">Reference proteome</keyword>
<dbReference type="AlphaFoldDB" id="A0A7W1WRF0"/>
<accession>A0A7W1WRF0</accession>
<dbReference type="Gene3D" id="3.30.70.920">
    <property type="match status" value="1"/>
</dbReference>
<dbReference type="GO" id="GO:0043200">
    <property type="term" value="P:response to amino acid"/>
    <property type="evidence" value="ECO:0007669"/>
    <property type="project" value="TreeGrafter"/>
</dbReference>
<organism evidence="5 6">
    <name type="scientific">Paenactinomyces guangxiensis</name>
    <dbReference type="NCBI Taxonomy" id="1490290"/>
    <lineage>
        <taxon>Bacteria</taxon>
        <taxon>Bacillati</taxon>
        <taxon>Bacillota</taxon>
        <taxon>Bacilli</taxon>
        <taxon>Bacillales</taxon>
        <taxon>Thermoactinomycetaceae</taxon>
        <taxon>Paenactinomyces</taxon>
    </lineage>
</organism>
<dbReference type="Proteomes" id="UP000535491">
    <property type="component" value="Unassembled WGS sequence"/>
</dbReference>
<dbReference type="GO" id="GO:0005829">
    <property type="term" value="C:cytosol"/>
    <property type="evidence" value="ECO:0007669"/>
    <property type="project" value="TreeGrafter"/>
</dbReference>
<dbReference type="PANTHER" id="PTHR30154:SF34">
    <property type="entry name" value="TRANSCRIPTIONAL REGULATOR AZLB"/>
    <property type="match status" value="1"/>
</dbReference>